<dbReference type="NCBIfam" id="TIGR01725">
    <property type="entry name" value="phge_HK97_gp10"/>
    <property type="match status" value="1"/>
</dbReference>
<name>A0A941D584_9CAUL</name>
<evidence type="ECO:0000313" key="2">
    <source>
        <dbReference type="EMBL" id="QQZ50308.1"/>
    </source>
</evidence>
<dbReference type="EMBL" id="JAGSGD010000003">
    <property type="protein sequence ID" value="MBR7621862.1"/>
    <property type="molecule type" value="Genomic_DNA"/>
</dbReference>
<evidence type="ECO:0000313" key="1">
    <source>
        <dbReference type="EMBL" id="MBR7621862.1"/>
    </source>
</evidence>
<keyword evidence="3" id="KW-1185">Reference proteome</keyword>
<reference evidence="1" key="2">
    <citation type="submission" date="2021-04" db="EMBL/GenBank/DDBJ databases">
        <title>Draft genome assembly of strain Phenylobacterium sp. 20VBR1 using MiniION and Illumina platforms.</title>
        <authorList>
            <person name="Thomas F.A."/>
            <person name="Krishnan K.P."/>
            <person name="Sinha R.K."/>
        </authorList>
    </citation>
    <scope>NUCLEOTIDE SEQUENCE</scope>
    <source>
        <strain evidence="1">20VBR1</strain>
    </source>
</reference>
<accession>A0A941D584</accession>
<dbReference type="Pfam" id="PF04883">
    <property type="entry name" value="HK97-gp10_like"/>
    <property type="match status" value="1"/>
</dbReference>
<proteinExistence type="predicted"/>
<dbReference type="EMBL" id="CP068570">
    <property type="protein sequence ID" value="QQZ50308.1"/>
    <property type="molecule type" value="Genomic_DNA"/>
</dbReference>
<reference evidence="2" key="1">
    <citation type="submission" date="2021-01" db="EMBL/GenBank/DDBJ databases">
        <title>Genome sequence of Phenylobacterium sp. 20VBR1 isolated from a valley glaceir, Ny-Alesund, Svalbard.</title>
        <authorList>
            <person name="Thomas F.A."/>
            <person name="Krishnan K.P."/>
            <person name="Sinha R.K."/>
        </authorList>
    </citation>
    <scope>NUCLEOTIDE SEQUENCE</scope>
    <source>
        <strain evidence="2">20VBR1</strain>
    </source>
</reference>
<dbReference type="InterPro" id="IPR010064">
    <property type="entry name" value="HK97-gp10_tail"/>
</dbReference>
<dbReference type="Proteomes" id="UP000622580">
    <property type="component" value="Unassembled WGS sequence"/>
</dbReference>
<gene>
    <name evidence="2" type="ORF">JKL49_00845</name>
    <name evidence="1" type="ORF">JKL49_20895</name>
</gene>
<sequence>MKTTVRLEGLKELDGALEALIASTSARTAKTALKKALIDAGEPMAARARQLVPARTGRLRASIVISASLKNSAGKAAYAAAKRSGASSSDAVSAMRAAQRAAKGEAASVEVYVGPSGRPASRAHWVEFGTKPHVIRPKSGGGLLSIWAGRPGAIVARVAEVNHPGQKPRAFMRPAFDTTAAQVLGAIAGAMRIRLAEAAARAAKRSAKAAAKRLA</sequence>
<evidence type="ECO:0000313" key="3">
    <source>
        <dbReference type="Proteomes" id="UP000622580"/>
    </source>
</evidence>
<organism evidence="1 3">
    <name type="scientific">Phenylobacterium glaciei</name>
    <dbReference type="NCBI Taxonomy" id="2803784"/>
    <lineage>
        <taxon>Bacteria</taxon>
        <taxon>Pseudomonadati</taxon>
        <taxon>Pseudomonadota</taxon>
        <taxon>Alphaproteobacteria</taxon>
        <taxon>Caulobacterales</taxon>
        <taxon>Caulobacteraceae</taxon>
        <taxon>Phenylobacterium</taxon>
    </lineage>
</organism>
<dbReference type="AlphaFoldDB" id="A0A941D584"/>
<dbReference type="RefSeq" id="WP_215343374.1">
    <property type="nucleotide sequence ID" value="NZ_JAGSGD010000003.1"/>
</dbReference>
<protein>
    <submittedName>
        <fullName evidence="1">HK97 gp10 family phage protein</fullName>
    </submittedName>
</protein>